<evidence type="ECO:0000259" key="2">
    <source>
        <dbReference type="Pfam" id="PF12697"/>
    </source>
</evidence>
<dbReference type="RefSeq" id="WP_344935716.1">
    <property type="nucleotide sequence ID" value="NZ_BAABDM010000003.1"/>
</dbReference>
<dbReference type="GO" id="GO:0016787">
    <property type="term" value="F:hydrolase activity"/>
    <property type="evidence" value="ECO:0007669"/>
    <property type="project" value="UniProtKB-KW"/>
</dbReference>
<dbReference type="SUPFAM" id="SSF53474">
    <property type="entry name" value="alpha/beta-Hydrolases"/>
    <property type="match status" value="1"/>
</dbReference>
<dbReference type="InterPro" id="IPR000073">
    <property type="entry name" value="AB_hydrolase_1"/>
</dbReference>
<comment type="caution">
    <text evidence="3">The sequence shown here is derived from an EMBL/GenBank/DDBJ whole genome shotgun (WGS) entry which is preliminary data.</text>
</comment>
<dbReference type="Gene3D" id="3.40.50.1820">
    <property type="entry name" value="alpha/beta hydrolase"/>
    <property type="match status" value="1"/>
</dbReference>
<dbReference type="PANTHER" id="PTHR43798:SF31">
    <property type="entry name" value="AB HYDROLASE SUPERFAMILY PROTEIN YCLE"/>
    <property type="match status" value="1"/>
</dbReference>
<dbReference type="Pfam" id="PF12697">
    <property type="entry name" value="Abhydrolase_6"/>
    <property type="match status" value="1"/>
</dbReference>
<feature type="domain" description="AB hydrolase-1" evidence="2">
    <location>
        <begin position="31"/>
        <end position="276"/>
    </location>
</feature>
<evidence type="ECO:0000313" key="3">
    <source>
        <dbReference type="EMBL" id="GAA4096837.1"/>
    </source>
</evidence>
<evidence type="ECO:0000256" key="1">
    <source>
        <dbReference type="ARBA" id="ARBA00022801"/>
    </source>
</evidence>
<dbReference type="InterPro" id="IPR050266">
    <property type="entry name" value="AB_hydrolase_sf"/>
</dbReference>
<dbReference type="InterPro" id="IPR029058">
    <property type="entry name" value="AB_hydrolase_fold"/>
</dbReference>
<dbReference type="PANTHER" id="PTHR43798">
    <property type="entry name" value="MONOACYLGLYCEROL LIPASE"/>
    <property type="match status" value="1"/>
</dbReference>
<keyword evidence="4" id="KW-1185">Reference proteome</keyword>
<keyword evidence="1 3" id="KW-0378">Hydrolase</keyword>
<organism evidence="3 4">
    <name type="scientific">Zhongshania borealis</name>
    <dbReference type="NCBI Taxonomy" id="889488"/>
    <lineage>
        <taxon>Bacteria</taxon>
        <taxon>Pseudomonadati</taxon>
        <taxon>Pseudomonadota</taxon>
        <taxon>Gammaproteobacteria</taxon>
        <taxon>Cellvibrionales</taxon>
        <taxon>Spongiibacteraceae</taxon>
        <taxon>Zhongshania</taxon>
    </lineage>
</organism>
<accession>A0ABP7WTY3</accession>
<sequence length="293" mass="32509">MQNHRDYWYTSSDGLRLYARQYGPSDAERTIICIPGLTRNSADFAPLCEHLAGDFRIFAVDLRGRGNSDYDSKPENYHPGTYALDIIALLDQLDLNTAILIGTSLGGLVSIVLAATAADRVTAAVINDIGPEANQTGLERIKAYVCNAKPVESWPEAIAKTKLSLSQEYPEFSYDDWLQFSKNLYRENSQGKPILAYDPEIAVLLQTPSTPEASDLWPLFNHISDLPLLLLRGELSDILSRECVTKMQQQMPTMQFIEIPNCGHAPLLSEASALAAIDHFLSDPRLARPQKLS</sequence>
<reference evidence="4" key="1">
    <citation type="journal article" date="2019" name="Int. J. Syst. Evol. Microbiol.">
        <title>The Global Catalogue of Microorganisms (GCM) 10K type strain sequencing project: providing services to taxonomists for standard genome sequencing and annotation.</title>
        <authorList>
            <consortium name="The Broad Institute Genomics Platform"/>
            <consortium name="The Broad Institute Genome Sequencing Center for Infectious Disease"/>
            <person name="Wu L."/>
            <person name="Ma J."/>
        </authorList>
    </citation>
    <scope>NUCLEOTIDE SEQUENCE [LARGE SCALE GENOMIC DNA]</scope>
    <source>
        <strain evidence="4">JCM 17304</strain>
    </source>
</reference>
<name>A0ABP7WTY3_9GAMM</name>
<evidence type="ECO:0000313" key="4">
    <source>
        <dbReference type="Proteomes" id="UP001500392"/>
    </source>
</evidence>
<dbReference type="Proteomes" id="UP001500392">
    <property type="component" value="Unassembled WGS sequence"/>
</dbReference>
<proteinExistence type="predicted"/>
<gene>
    <name evidence="3" type="ORF">GCM10022414_21680</name>
</gene>
<dbReference type="EMBL" id="BAABDM010000003">
    <property type="protein sequence ID" value="GAA4096837.1"/>
    <property type="molecule type" value="Genomic_DNA"/>
</dbReference>
<protein>
    <submittedName>
        <fullName evidence="3">Alpha/beta hydrolase</fullName>
    </submittedName>
</protein>